<gene>
    <name evidence="14" type="ORF">ENT77_03325</name>
</gene>
<feature type="transmembrane region" description="Helical" evidence="13">
    <location>
        <begin position="6"/>
        <end position="25"/>
    </location>
</feature>
<accession>A0A7C4GFQ2</accession>
<dbReference type="GO" id="GO:0008237">
    <property type="term" value="F:metallopeptidase activity"/>
    <property type="evidence" value="ECO:0007669"/>
    <property type="project" value="UniProtKB-KW"/>
</dbReference>
<dbReference type="InterPro" id="IPR052348">
    <property type="entry name" value="Metallopeptidase_M50B"/>
</dbReference>
<reference evidence="14" key="1">
    <citation type="journal article" date="2020" name="mSystems">
        <title>Genome- and Community-Level Interaction Insights into Carbon Utilization and Element Cycling Functions of Hydrothermarchaeota in Hydrothermal Sediment.</title>
        <authorList>
            <person name="Zhou Z."/>
            <person name="Liu Y."/>
            <person name="Xu W."/>
            <person name="Pan J."/>
            <person name="Luo Z.H."/>
            <person name="Li M."/>
        </authorList>
    </citation>
    <scope>NUCLEOTIDE SEQUENCE [LARGE SCALE GENOMIC DNA]</scope>
    <source>
        <strain evidence="14">SpSt-609</strain>
    </source>
</reference>
<evidence type="ECO:0000256" key="8">
    <source>
        <dbReference type="ARBA" id="ARBA00022801"/>
    </source>
</evidence>
<comment type="cofactor">
    <cofactor evidence="1">
        <name>Zn(2+)</name>
        <dbReference type="ChEBI" id="CHEBI:29105"/>
    </cofactor>
</comment>
<evidence type="ECO:0000256" key="6">
    <source>
        <dbReference type="ARBA" id="ARBA00022692"/>
    </source>
</evidence>
<evidence type="ECO:0000256" key="7">
    <source>
        <dbReference type="ARBA" id="ARBA00022723"/>
    </source>
</evidence>
<evidence type="ECO:0000313" key="14">
    <source>
        <dbReference type="EMBL" id="HGU40211.1"/>
    </source>
</evidence>
<keyword evidence="11" id="KW-0482">Metalloprotease</keyword>
<keyword evidence="5 14" id="KW-0645">Protease</keyword>
<dbReference type="GO" id="GO:0005886">
    <property type="term" value="C:plasma membrane"/>
    <property type="evidence" value="ECO:0007669"/>
    <property type="project" value="UniProtKB-SubCell"/>
</dbReference>
<keyword evidence="6 13" id="KW-0812">Transmembrane</keyword>
<dbReference type="GO" id="GO:0046872">
    <property type="term" value="F:metal ion binding"/>
    <property type="evidence" value="ECO:0007669"/>
    <property type="project" value="UniProtKB-KW"/>
</dbReference>
<dbReference type="PANTHER" id="PTHR35864:SF1">
    <property type="entry name" value="ZINC METALLOPROTEASE YWHC-RELATED"/>
    <property type="match status" value="1"/>
</dbReference>
<name>A0A7C4GFQ2_9BACT</name>
<dbReference type="EMBL" id="DSZY01000014">
    <property type="protein sequence ID" value="HGU40211.1"/>
    <property type="molecule type" value="Genomic_DNA"/>
</dbReference>
<evidence type="ECO:0000256" key="2">
    <source>
        <dbReference type="ARBA" id="ARBA00004651"/>
    </source>
</evidence>
<dbReference type="CDD" id="cd06158">
    <property type="entry name" value="S2P-M50_like_1"/>
    <property type="match status" value="1"/>
</dbReference>
<feature type="transmembrane region" description="Helical" evidence="13">
    <location>
        <begin position="81"/>
        <end position="102"/>
    </location>
</feature>
<keyword evidence="7" id="KW-0479">Metal-binding</keyword>
<dbReference type="GO" id="GO:0006508">
    <property type="term" value="P:proteolysis"/>
    <property type="evidence" value="ECO:0007669"/>
    <property type="project" value="UniProtKB-KW"/>
</dbReference>
<proteinExistence type="inferred from homology"/>
<keyword evidence="9" id="KW-0862">Zinc</keyword>
<evidence type="ECO:0000256" key="13">
    <source>
        <dbReference type="SAM" id="Phobius"/>
    </source>
</evidence>
<feature type="transmembrane region" description="Helical" evidence="13">
    <location>
        <begin position="37"/>
        <end position="61"/>
    </location>
</feature>
<evidence type="ECO:0000256" key="9">
    <source>
        <dbReference type="ARBA" id="ARBA00022833"/>
    </source>
</evidence>
<evidence type="ECO:0000256" key="4">
    <source>
        <dbReference type="ARBA" id="ARBA00022475"/>
    </source>
</evidence>
<evidence type="ECO:0000256" key="12">
    <source>
        <dbReference type="ARBA" id="ARBA00023136"/>
    </source>
</evidence>
<sequence length="197" mass="23115">MFSFLINLLLGFVSYILVSWPREILRAVFSKFTLKNFYLSLGVLNPIRYVDPVGFLSFAFFDFGWTRAPFVDYPKSKRRELVTYSLYGILSSFSLFLLYGVLARMLLNTKYFKVFYDAAKWSLTYAIVSLFPLPPLDGSRALLGLLPSKYYEWYLKFNFYGILFMIGLLILWIFPMIMRPFISVISNVTKFIVFGNW</sequence>
<evidence type="ECO:0000256" key="3">
    <source>
        <dbReference type="ARBA" id="ARBA00007931"/>
    </source>
</evidence>
<dbReference type="InterPro" id="IPR044537">
    <property type="entry name" value="Rip2-like"/>
</dbReference>
<keyword evidence="10 13" id="KW-1133">Transmembrane helix</keyword>
<keyword evidence="12 13" id="KW-0472">Membrane</keyword>
<comment type="subcellular location">
    <subcellularLocation>
        <location evidence="2">Cell membrane</location>
        <topology evidence="2">Multi-pass membrane protein</topology>
    </subcellularLocation>
</comment>
<organism evidence="14">
    <name type="scientific">Fervidobacterium thailandense</name>
    <dbReference type="NCBI Taxonomy" id="1008305"/>
    <lineage>
        <taxon>Bacteria</taxon>
        <taxon>Thermotogati</taxon>
        <taxon>Thermotogota</taxon>
        <taxon>Thermotogae</taxon>
        <taxon>Thermotogales</taxon>
        <taxon>Fervidobacteriaceae</taxon>
        <taxon>Fervidobacterium</taxon>
    </lineage>
</organism>
<evidence type="ECO:0000256" key="5">
    <source>
        <dbReference type="ARBA" id="ARBA00022670"/>
    </source>
</evidence>
<evidence type="ECO:0000256" key="10">
    <source>
        <dbReference type="ARBA" id="ARBA00022989"/>
    </source>
</evidence>
<evidence type="ECO:0000256" key="1">
    <source>
        <dbReference type="ARBA" id="ARBA00001947"/>
    </source>
</evidence>
<comment type="similarity">
    <text evidence="3">Belongs to the peptidase M50B family.</text>
</comment>
<evidence type="ECO:0000256" key="11">
    <source>
        <dbReference type="ARBA" id="ARBA00023049"/>
    </source>
</evidence>
<feature type="transmembrane region" description="Helical" evidence="13">
    <location>
        <begin position="153"/>
        <end position="174"/>
    </location>
</feature>
<dbReference type="AlphaFoldDB" id="A0A7C4GFQ2"/>
<keyword evidence="4" id="KW-1003">Cell membrane</keyword>
<protein>
    <submittedName>
        <fullName evidence="14">Site-2 protease family protein</fullName>
    </submittedName>
</protein>
<comment type="caution">
    <text evidence="14">The sequence shown here is derived from an EMBL/GenBank/DDBJ whole genome shotgun (WGS) entry which is preliminary data.</text>
</comment>
<dbReference type="PANTHER" id="PTHR35864">
    <property type="entry name" value="ZINC METALLOPROTEASE MJ0611-RELATED"/>
    <property type="match status" value="1"/>
</dbReference>
<keyword evidence="8" id="KW-0378">Hydrolase</keyword>